<dbReference type="PANTHER" id="PTHR32071:SF119">
    <property type="entry name" value="SIGMA L-DEPENDENT TRANSCRIPTIONAL REGULATOR YPLP-RELATED"/>
    <property type="match status" value="1"/>
</dbReference>
<evidence type="ECO:0000313" key="10">
    <source>
        <dbReference type="Proteomes" id="UP001564408"/>
    </source>
</evidence>
<dbReference type="InterPro" id="IPR002197">
    <property type="entry name" value="HTH_Fis"/>
</dbReference>
<dbReference type="PROSITE" id="PS00688">
    <property type="entry name" value="SIGMA54_INTERACT_3"/>
    <property type="match status" value="1"/>
</dbReference>
<evidence type="ECO:0000256" key="2">
    <source>
        <dbReference type="ARBA" id="ARBA00022840"/>
    </source>
</evidence>
<dbReference type="SMART" id="SM00448">
    <property type="entry name" value="REC"/>
    <property type="match status" value="1"/>
</dbReference>
<dbReference type="InterPro" id="IPR025944">
    <property type="entry name" value="Sigma_54_int_dom_CS"/>
</dbReference>
<evidence type="ECO:0000256" key="4">
    <source>
        <dbReference type="ARBA" id="ARBA00023163"/>
    </source>
</evidence>
<evidence type="ECO:0000256" key="6">
    <source>
        <dbReference type="SAM" id="Coils"/>
    </source>
</evidence>
<protein>
    <submittedName>
        <fullName evidence="9">Sigma-54 dependent transcriptional regulator</fullName>
    </submittedName>
</protein>
<feature type="modified residue" description="4-aspartylphosphate" evidence="5">
    <location>
        <position position="59"/>
    </location>
</feature>
<accession>A0ABV4BH09</accession>
<feature type="domain" description="Response regulatory" evidence="8">
    <location>
        <begin position="10"/>
        <end position="124"/>
    </location>
</feature>
<dbReference type="SUPFAM" id="SSF52540">
    <property type="entry name" value="P-loop containing nucleoside triphosphate hydrolases"/>
    <property type="match status" value="1"/>
</dbReference>
<keyword evidence="10" id="KW-1185">Reference proteome</keyword>
<comment type="caution">
    <text evidence="9">The sequence shown here is derived from an EMBL/GenBank/DDBJ whole genome shotgun (WGS) entry which is preliminary data.</text>
</comment>
<dbReference type="InterPro" id="IPR058031">
    <property type="entry name" value="AAA_lid_NorR"/>
</dbReference>
<keyword evidence="3" id="KW-0805">Transcription regulation</keyword>
<dbReference type="SUPFAM" id="SSF46689">
    <property type="entry name" value="Homeodomain-like"/>
    <property type="match status" value="1"/>
</dbReference>
<dbReference type="Gene3D" id="1.10.10.60">
    <property type="entry name" value="Homeodomain-like"/>
    <property type="match status" value="1"/>
</dbReference>
<dbReference type="InterPro" id="IPR001789">
    <property type="entry name" value="Sig_transdc_resp-reg_receiver"/>
</dbReference>
<dbReference type="PROSITE" id="PS50045">
    <property type="entry name" value="SIGMA54_INTERACT_4"/>
    <property type="match status" value="1"/>
</dbReference>
<organism evidence="9 10">
    <name type="scientific">Thioalkalicoccus limnaeus</name>
    <dbReference type="NCBI Taxonomy" id="120681"/>
    <lineage>
        <taxon>Bacteria</taxon>
        <taxon>Pseudomonadati</taxon>
        <taxon>Pseudomonadota</taxon>
        <taxon>Gammaproteobacteria</taxon>
        <taxon>Chromatiales</taxon>
        <taxon>Chromatiaceae</taxon>
        <taxon>Thioalkalicoccus</taxon>
    </lineage>
</organism>
<feature type="domain" description="Sigma-54 factor interaction" evidence="7">
    <location>
        <begin position="149"/>
        <end position="378"/>
    </location>
</feature>
<dbReference type="Gene3D" id="1.10.8.60">
    <property type="match status" value="1"/>
</dbReference>
<dbReference type="CDD" id="cd00009">
    <property type="entry name" value="AAA"/>
    <property type="match status" value="1"/>
</dbReference>
<dbReference type="SMART" id="SM00382">
    <property type="entry name" value="AAA"/>
    <property type="match status" value="1"/>
</dbReference>
<dbReference type="InterPro" id="IPR025662">
    <property type="entry name" value="Sigma_54_int_dom_ATP-bd_1"/>
</dbReference>
<dbReference type="PANTHER" id="PTHR32071">
    <property type="entry name" value="TRANSCRIPTIONAL REGULATORY PROTEIN"/>
    <property type="match status" value="1"/>
</dbReference>
<dbReference type="Pfam" id="PF02954">
    <property type="entry name" value="HTH_8"/>
    <property type="match status" value="1"/>
</dbReference>
<dbReference type="Gene3D" id="3.40.50.2300">
    <property type="match status" value="1"/>
</dbReference>
<evidence type="ECO:0000256" key="5">
    <source>
        <dbReference type="PROSITE-ProRule" id="PRU00169"/>
    </source>
</evidence>
<dbReference type="PROSITE" id="PS50110">
    <property type="entry name" value="RESPONSE_REGULATORY"/>
    <property type="match status" value="1"/>
</dbReference>
<proteinExistence type="predicted"/>
<dbReference type="InterPro" id="IPR002078">
    <property type="entry name" value="Sigma_54_int"/>
</dbReference>
<dbReference type="InterPro" id="IPR003593">
    <property type="entry name" value="AAA+_ATPase"/>
</dbReference>
<evidence type="ECO:0000259" key="8">
    <source>
        <dbReference type="PROSITE" id="PS50110"/>
    </source>
</evidence>
<dbReference type="Pfam" id="PF25601">
    <property type="entry name" value="AAA_lid_14"/>
    <property type="match status" value="1"/>
</dbReference>
<dbReference type="PRINTS" id="PR01590">
    <property type="entry name" value="HTHFIS"/>
</dbReference>
<dbReference type="EMBL" id="JBDKXB010000022">
    <property type="protein sequence ID" value="MEY6433500.1"/>
    <property type="molecule type" value="Genomic_DNA"/>
</dbReference>
<dbReference type="InterPro" id="IPR027417">
    <property type="entry name" value="P-loop_NTPase"/>
</dbReference>
<dbReference type="Pfam" id="PF00072">
    <property type="entry name" value="Response_reg"/>
    <property type="match status" value="1"/>
</dbReference>
<evidence type="ECO:0000256" key="3">
    <source>
        <dbReference type="ARBA" id="ARBA00023015"/>
    </source>
</evidence>
<dbReference type="SUPFAM" id="SSF52172">
    <property type="entry name" value="CheY-like"/>
    <property type="match status" value="1"/>
</dbReference>
<keyword evidence="1" id="KW-0547">Nucleotide-binding</keyword>
<dbReference type="Pfam" id="PF00158">
    <property type="entry name" value="Sigma54_activat"/>
    <property type="match status" value="1"/>
</dbReference>
<dbReference type="InterPro" id="IPR009057">
    <property type="entry name" value="Homeodomain-like_sf"/>
</dbReference>
<keyword evidence="5" id="KW-0597">Phosphoprotein</keyword>
<feature type="coiled-coil region" evidence="6">
    <location>
        <begin position="119"/>
        <end position="146"/>
    </location>
</feature>
<evidence type="ECO:0000313" key="9">
    <source>
        <dbReference type="EMBL" id="MEY6433500.1"/>
    </source>
</evidence>
<keyword evidence="2" id="KW-0067">ATP-binding</keyword>
<dbReference type="Proteomes" id="UP001564408">
    <property type="component" value="Unassembled WGS sequence"/>
</dbReference>
<dbReference type="InterPro" id="IPR011006">
    <property type="entry name" value="CheY-like_superfamily"/>
</dbReference>
<keyword evidence="4" id="KW-0804">Transcription</keyword>
<dbReference type="PROSITE" id="PS00675">
    <property type="entry name" value="SIGMA54_INTERACT_1"/>
    <property type="match status" value="1"/>
</dbReference>
<dbReference type="Gene3D" id="3.40.50.300">
    <property type="entry name" value="P-loop containing nucleotide triphosphate hydrolases"/>
    <property type="match status" value="1"/>
</dbReference>
<evidence type="ECO:0000256" key="1">
    <source>
        <dbReference type="ARBA" id="ARBA00022741"/>
    </source>
</evidence>
<dbReference type="RefSeq" id="WP_369667883.1">
    <property type="nucleotide sequence ID" value="NZ_JBDKXB010000022.1"/>
</dbReference>
<gene>
    <name evidence="9" type="ORF">ABC977_13925</name>
</gene>
<evidence type="ECO:0000259" key="7">
    <source>
        <dbReference type="PROSITE" id="PS50045"/>
    </source>
</evidence>
<name>A0ABV4BH09_9GAMM</name>
<keyword evidence="6" id="KW-0175">Coiled coil</keyword>
<reference evidence="9 10" key="1">
    <citation type="submission" date="2024-05" db="EMBL/GenBank/DDBJ databases">
        <title>Genome Sequence and Characterization of the New Strain Purple Sulfur Bacterium of Genus Thioalkalicoccus.</title>
        <authorList>
            <person name="Bryantseva I.A."/>
            <person name="Kyndt J.A."/>
            <person name="Imhoff J.F."/>
        </authorList>
    </citation>
    <scope>NUCLEOTIDE SEQUENCE [LARGE SCALE GENOMIC DNA]</scope>
    <source>
        <strain evidence="9 10">Um2</strain>
    </source>
</reference>
<sequence>MTQPLGVPTRLLVIDDEAIALENLVQIFEREPYQVVPCPTGTAALAALEREPFDVVLTDLRMPEVDGMRILQHARALWPDIQVILVTGYATLNSGIEAMKQGAYHYIAKPYRLDEVREVVRGAAEMARLKRENRELREQVASTTGQGTIVTQDLGMQRLLATARQIAPTDCNVVITGESGTGKELLARYLHRHSNRADSRFFGVNCGALHEDLLASELFGHEKGAFTGAMARKLGLIEAVSGGTLLLDEVAEMPMAMQVKLLRVIQERELLRVGGHEPVPVDVRLIAATNRPLEAAVATGRMREDLFFRLNVVNLGVPPLRERRDDVPLLAYYFLRRHAVTMGKEVDEIAPEAMRLLAGYDYPGNVRELSNFIERGVALATGRELLPTHLPEALTRLEVRVMHPIEAGGLPTLEAQEEQLIRAVLVRTCGNRTRAAEILGIDRVSLWRKIKRLGIDV</sequence>